<proteinExistence type="predicted"/>
<protein>
    <recommendedName>
        <fullName evidence="1">AP-3 complex subunit beta-1/2 C-terminal domain-containing protein</fullName>
    </recommendedName>
</protein>
<feature type="domain" description="AP-3 complex subunit beta-1/2 C-terminal" evidence="1">
    <location>
        <begin position="33"/>
        <end position="96"/>
    </location>
</feature>
<dbReference type="Proteomes" id="UP000712600">
    <property type="component" value="Unassembled WGS sequence"/>
</dbReference>
<evidence type="ECO:0000313" key="2">
    <source>
        <dbReference type="EMBL" id="KAF3575193.1"/>
    </source>
</evidence>
<dbReference type="InterPro" id="IPR056314">
    <property type="entry name" value="AP3B1/2_C"/>
</dbReference>
<dbReference type="Pfam" id="PF24080">
    <property type="entry name" value="AP3B1_C_2"/>
    <property type="match status" value="1"/>
</dbReference>
<organism evidence="2 3">
    <name type="scientific">Brassica cretica</name>
    <name type="common">Mustard</name>
    <dbReference type="NCBI Taxonomy" id="69181"/>
    <lineage>
        <taxon>Eukaryota</taxon>
        <taxon>Viridiplantae</taxon>
        <taxon>Streptophyta</taxon>
        <taxon>Embryophyta</taxon>
        <taxon>Tracheophyta</taxon>
        <taxon>Spermatophyta</taxon>
        <taxon>Magnoliopsida</taxon>
        <taxon>eudicotyledons</taxon>
        <taxon>Gunneridae</taxon>
        <taxon>Pentapetalae</taxon>
        <taxon>rosids</taxon>
        <taxon>malvids</taxon>
        <taxon>Brassicales</taxon>
        <taxon>Brassicaceae</taxon>
        <taxon>Brassiceae</taxon>
        <taxon>Brassica</taxon>
    </lineage>
</organism>
<dbReference type="EMBL" id="QGKX02000095">
    <property type="protein sequence ID" value="KAF3575193.1"/>
    <property type="molecule type" value="Genomic_DNA"/>
</dbReference>
<accession>A0A8S9RQG5</accession>
<reference evidence="2" key="1">
    <citation type="submission" date="2019-12" db="EMBL/GenBank/DDBJ databases">
        <title>Genome sequencing and annotation of Brassica cretica.</title>
        <authorList>
            <person name="Studholme D.J."/>
            <person name="Sarris P."/>
        </authorList>
    </citation>
    <scope>NUCLEOTIDE SEQUENCE</scope>
    <source>
        <strain evidence="2">PFS-109/04</strain>
        <tissue evidence="2">Leaf</tissue>
    </source>
</reference>
<evidence type="ECO:0000313" key="3">
    <source>
        <dbReference type="Proteomes" id="UP000712600"/>
    </source>
</evidence>
<sequence length="106" mass="11585">MENGKDKFLSICESITLKVLSNSNLHLVSVDLPVANTLEDATGLRLRFSSKILSSEIPLLITITVQGKCNEDLNLTVKINCEETVFGLNLLNRIANFMVETSSSAS</sequence>
<comment type="caution">
    <text evidence="2">The sequence shown here is derived from an EMBL/GenBank/DDBJ whole genome shotgun (WGS) entry which is preliminary data.</text>
</comment>
<dbReference type="AlphaFoldDB" id="A0A8S9RQG5"/>
<evidence type="ECO:0000259" key="1">
    <source>
        <dbReference type="Pfam" id="PF24080"/>
    </source>
</evidence>
<name>A0A8S9RQG5_BRACR</name>
<gene>
    <name evidence="2" type="ORF">F2Q69_00061902</name>
</gene>